<dbReference type="GO" id="GO:0005615">
    <property type="term" value="C:extracellular space"/>
    <property type="evidence" value="ECO:0007669"/>
    <property type="project" value="InterPro"/>
</dbReference>
<protein>
    <recommendedName>
        <fullName evidence="3">Serpin domain-containing protein</fullName>
    </recommendedName>
</protein>
<gene>
    <name evidence="4" type="ORF">ILUMI_02087</name>
</gene>
<dbReference type="PROSITE" id="PS00284">
    <property type="entry name" value="SERPIN"/>
    <property type="match status" value="1"/>
</dbReference>
<dbReference type="InterPro" id="IPR036186">
    <property type="entry name" value="Serpin_sf"/>
</dbReference>
<evidence type="ECO:0000256" key="2">
    <source>
        <dbReference type="ARBA" id="ARBA00022900"/>
    </source>
</evidence>
<dbReference type="InterPro" id="IPR000215">
    <property type="entry name" value="Serpin_fam"/>
</dbReference>
<sequence length="108" mass="11882">MVSVLPAAIFLHFSILQKMGVGDLFSPSSNLSVLAVNNDVKLGGALHKAKIEVTEEGTRAAAATTFFSFRSSRPSEPAQFKCNHPFIYLIFDKTDQSVLFTGVFRRPF</sequence>
<evidence type="ECO:0000256" key="1">
    <source>
        <dbReference type="ARBA" id="ARBA00022690"/>
    </source>
</evidence>
<feature type="domain" description="Serpin" evidence="3">
    <location>
        <begin position="14"/>
        <end position="107"/>
    </location>
</feature>
<dbReference type="EMBL" id="VTPC01000864">
    <property type="protein sequence ID" value="KAF2904092.1"/>
    <property type="molecule type" value="Genomic_DNA"/>
</dbReference>
<dbReference type="Gene3D" id="3.30.497.10">
    <property type="entry name" value="Antithrombin, subunit I, domain 2"/>
    <property type="match status" value="1"/>
</dbReference>
<organism evidence="4 5">
    <name type="scientific">Ignelater luminosus</name>
    <name type="common">Cucubano</name>
    <name type="synonym">Pyrophorus luminosus</name>
    <dbReference type="NCBI Taxonomy" id="2038154"/>
    <lineage>
        <taxon>Eukaryota</taxon>
        <taxon>Metazoa</taxon>
        <taxon>Ecdysozoa</taxon>
        <taxon>Arthropoda</taxon>
        <taxon>Hexapoda</taxon>
        <taxon>Insecta</taxon>
        <taxon>Pterygota</taxon>
        <taxon>Neoptera</taxon>
        <taxon>Endopterygota</taxon>
        <taxon>Coleoptera</taxon>
        <taxon>Polyphaga</taxon>
        <taxon>Elateriformia</taxon>
        <taxon>Elateroidea</taxon>
        <taxon>Elateridae</taxon>
        <taxon>Agrypninae</taxon>
        <taxon>Pyrophorini</taxon>
        <taxon>Ignelater</taxon>
    </lineage>
</organism>
<dbReference type="OrthoDB" id="671595at2759"/>
<dbReference type="InterPro" id="IPR023795">
    <property type="entry name" value="Serpin_CS"/>
</dbReference>
<dbReference type="SUPFAM" id="SSF56574">
    <property type="entry name" value="Serpins"/>
    <property type="match status" value="1"/>
</dbReference>
<dbReference type="InterPro" id="IPR042178">
    <property type="entry name" value="Serpin_sf_1"/>
</dbReference>
<dbReference type="InterPro" id="IPR023796">
    <property type="entry name" value="Serpin_dom"/>
</dbReference>
<dbReference type="GO" id="GO:0004867">
    <property type="term" value="F:serine-type endopeptidase inhibitor activity"/>
    <property type="evidence" value="ECO:0007669"/>
    <property type="project" value="UniProtKB-KW"/>
</dbReference>
<proteinExistence type="predicted"/>
<comment type="caution">
    <text evidence="4">The sequence shown here is derived from an EMBL/GenBank/DDBJ whole genome shotgun (WGS) entry which is preliminary data.</text>
</comment>
<dbReference type="PANTHER" id="PTHR11461">
    <property type="entry name" value="SERINE PROTEASE INHIBITOR, SERPIN"/>
    <property type="match status" value="1"/>
</dbReference>
<accession>A0A8K0GJL4</accession>
<keyword evidence="2" id="KW-0722">Serine protease inhibitor</keyword>
<name>A0A8K0GJL4_IGNLU</name>
<keyword evidence="1" id="KW-0646">Protease inhibitor</keyword>
<reference evidence="4" key="1">
    <citation type="submission" date="2019-08" db="EMBL/GenBank/DDBJ databases">
        <title>The genome of the North American firefly Photinus pyralis.</title>
        <authorList>
            <consortium name="Photinus pyralis genome working group"/>
            <person name="Fallon T.R."/>
            <person name="Sander Lower S.E."/>
            <person name="Weng J.-K."/>
        </authorList>
    </citation>
    <scope>NUCLEOTIDE SEQUENCE</scope>
    <source>
        <strain evidence="4">TRF0915ILg1</strain>
        <tissue evidence="4">Whole body</tissue>
    </source>
</reference>
<dbReference type="PANTHER" id="PTHR11461:SF278">
    <property type="entry name" value="SERINE PROTEASE INHIBITOR 88EA"/>
    <property type="match status" value="1"/>
</dbReference>
<dbReference type="Pfam" id="PF00079">
    <property type="entry name" value="Serpin"/>
    <property type="match status" value="1"/>
</dbReference>
<evidence type="ECO:0000259" key="3">
    <source>
        <dbReference type="Pfam" id="PF00079"/>
    </source>
</evidence>
<keyword evidence="5" id="KW-1185">Reference proteome</keyword>
<dbReference type="AlphaFoldDB" id="A0A8K0GJL4"/>
<evidence type="ECO:0000313" key="4">
    <source>
        <dbReference type="EMBL" id="KAF2904092.1"/>
    </source>
</evidence>
<dbReference type="Proteomes" id="UP000801492">
    <property type="component" value="Unassembled WGS sequence"/>
</dbReference>
<evidence type="ECO:0000313" key="5">
    <source>
        <dbReference type="Proteomes" id="UP000801492"/>
    </source>
</evidence>